<evidence type="ECO:0000313" key="1">
    <source>
        <dbReference type="EMBL" id="GMS94331.1"/>
    </source>
</evidence>
<dbReference type="Proteomes" id="UP001432027">
    <property type="component" value="Unassembled WGS sequence"/>
</dbReference>
<protein>
    <submittedName>
        <fullName evidence="1">Uncharacterized protein</fullName>
    </submittedName>
</protein>
<accession>A0AAV5TJ68</accession>
<organism evidence="1 2">
    <name type="scientific">Pristionchus entomophagus</name>
    <dbReference type="NCBI Taxonomy" id="358040"/>
    <lineage>
        <taxon>Eukaryota</taxon>
        <taxon>Metazoa</taxon>
        <taxon>Ecdysozoa</taxon>
        <taxon>Nematoda</taxon>
        <taxon>Chromadorea</taxon>
        <taxon>Rhabditida</taxon>
        <taxon>Rhabditina</taxon>
        <taxon>Diplogasteromorpha</taxon>
        <taxon>Diplogasteroidea</taxon>
        <taxon>Neodiplogasteridae</taxon>
        <taxon>Pristionchus</taxon>
    </lineage>
</organism>
<evidence type="ECO:0000313" key="2">
    <source>
        <dbReference type="Proteomes" id="UP001432027"/>
    </source>
</evidence>
<gene>
    <name evidence="1" type="ORF">PENTCL1PPCAC_16506</name>
</gene>
<dbReference type="EMBL" id="BTSX01000004">
    <property type="protein sequence ID" value="GMS94331.1"/>
    <property type="molecule type" value="Genomic_DNA"/>
</dbReference>
<name>A0AAV5TJ68_9BILA</name>
<sequence length="124" mass="13937">MDRDEDSSDNLDRKQQPFRRICIVVQLDKCDHGESFIGDPDQLFASVVFLITEGENILLELSQNIVTSKECGGVRTGLELSFAQIIFILLGKRQLSSILGHPGRLLLSADAVECQQSIEWIQIY</sequence>
<comment type="caution">
    <text evidence="1">The sequence shown here is derived from an EMBL/GenBank/DDBJ whole genome shotgun (WGS) entry which is preliminary data.</text>
</comment>
<keyword evidence="2" id="KW-1185">Reference proteome</keyword>
<dbReference type="AlphaFoldDB" id="A0AAV5TJ68"/>
<reference evidence="1" key="1">
    <citation type="submission" date="2023-10" db="EMBL/GenBank/DDBJ databases">
        <title>Genome assembly of Pristionchus species.</title>
        <authorList>
            <person name="Yoshida K."/>
            <person name="Sommer R.J."/>
        </authorList>
    </citation>
    <scope>NUCLEOTIDE SEQUENCE</scope>
    <source>
        <strain evidence="1">RS0144</strain>
    </source>
</reference>
<proteinExistence type="predicted"/>